<dbReference type="EMBL" id="CP035108">
    <property type="protein sequence ID" value="QAR32958.1"/>
    <property type="molecule type" value="Genomic_DNA"/>
</dbReference>
<accession>A0A3R6AXS4</accession>
<feature type="domain" description="Thiamine-binding protein" evidence="2">
    <location>
        <begin position="6"/>
        <end position="93"/>
    </location>
</feature>
<dbReference type="NCBIfam" id="TIGR00106">
    <property type="entry name" value="MTH1187 family thiamine-binding protein"/>
    <property type="match status" value="1"/>
</dbReference>
<evidence type="ECO:0000313" key="4">
    <source>
        <dbReference type="Proteomes" id="UP000287502"/>
    </source>
</evidence>
<dbReference type="AlphaFoldDB" id="A0A3R6AXS4"/>
<name>A0A3R6AXS4_9BACT</name>
<dbReference type="OrthoDB" id="5886358at2"/>
<comment type="similarity">
    <text evidence="1">Belongs to the UPF0045 family.</text>
</comment>
<dbReference type="InterPro" id="IPR051614">
    <property type="entry name" value="UPF0045_domain"/>
</dbReference>
<gene>
    <name evidence="3" type="ORF">EP073_05910</name>
</gene>
<dbReference type="GO" id="GO:0005829">
    <property type="term" value="C:cytosol"/>
    <property type="evidence" value="ECO:0007669"/>
    <property type="project" value="TreeGrafter"/>
</dbReference>
<dbReference type="Gene3D" id="3.30.70.930">
    <property type="match status" value="1"/>
</dbReference>
<dbReference type="PANTHER" id="PTHR33777:SF1">
    <property type="entry name" value="UPF0045 PROTEIN ECM15"/>
    <property type="match status" value="1"/>
</dbReference>
<evidence type="ECO:0000256" key="1">
    <source>
        <dbReference type="ARBA" id="ARBA00010272"/>
    </source>
</evidence>
<reference evidence="3 4" key="1">
    <citation type="submission" date="2019-01" db="EMBL/GenBank/DDBJ databases">
        <title>Geovibrio thiophilus DSM 11263, complete genome.</title>
        <authorList>
            <person name="Spring S."/>
            <person name="Bunk B."/>
            <person name="Sproer C."/>
        </authorList>
    </citation>
    <scope>NUCLEOTIDE SEQUENCE [LARGE SCALE GENOMIC DNA]</scope>
    <source>
        <strain evidence="3 4">DSM 11263</strain>
    </source>
</reference>
<dbReference type="InterPro" id="IPR029756">
    <property type="entry name" value="MTH1187/YkoF-like"/>
</dbReference>
<sequence>MSAMAFVSITPLGEGESVSEYVARAVRVIKNSGLEWRLTPMGTIIEGENTAAVLGVVNSAVEELGDCNRISVSIKIDYRRGREAGMSRKVESVMEKIDL</sequence>
<evidence type="ECO:0000313" key="3">
    <source>
        <dbReference type="EMBL" id="QAR32958.1"/>
    </source>
</evidence>
<proteinExistence type="inferred from homology"/>
<organism evidence="3 4">
    <name type="scientific">Geovibrio thiophilus</name>
    <dbReference type="NCBI Taxonomy" id="139438"/>
    <lineage>
        <taxon>Bacteria</taxon>
        <taxon>Pseudomonadati</taxon>
        <taxon>Deferribacterota</taxon>
        <taxon>Deferribacteres</taxon>
        <taxon>Deferribacterales</taxon>
        <taxon>Geovibrionaceae</taxon>
        <taxon>Geovibrio</taxon>
    </lineage>
</organism>
<dbReference type="KEGG" id="gtl:EP073_05910"/>
<dbReference type="Pfam" id="PF01910">
    <property type="entry name" value="Thiamine_BP"/>
    <property type="match status" value="1"/>
</dbReference>
<keyword evidence="4" id="KW-1185">Reference proteome</keyword>
<protein>
    <submittedName>
        <fullName evidence="3">MTH1187 family thiamine-binding protein</fullName>
    </submittedName>
</protein>
<dbReference type="InterPro" id="IPR002767">
    <property type="entry name" value="Thiamine_BP"/>
</dbReference>
<dbReference type="PANTHER" id="PTHR33777">
    <property type="entry name" value="UPF0045 PROTEIN ECM15"/>
    <property type="match status" value="1"/>
</dbReference>
<dbReference type="Proteomes" id="UP000287502">
    <property type="component" value="Chromosome"/>
</dbReference>
<dbReference type="RefSeq" id="WP_128466244.1">
    <property type="nucleotide sequence ID" value="NZ_CP035108.1"/>
</dbReference>
<dbReference type="SUPFAM" id="SSF89957">
    <property type="entry name" value="MTH1187/YkoF-like"/>
    <property type="match status" value="1"/>
</dbReference>
<evidence type="ECO:0000259" key="2">
    <source>
        <dbReference type="Pfam" id="PF01910"/>
    </source>
</evidence>